<proteinExistence type="predicted"/>
<feature type="domain" description="F-box" evidence="1">
    <location>
        <begin position="61"/>
        <end position="108"/>
    </location>
</feature>
<dbReference type="HOGENOM" id="CLU_030001_0_0_4"/>
<evidence type="ECO:0000313" key="2">
    <source>
        <dbReference type="EMBL" id="CBW74520.1"/>
    </source>
</evidence>
<dbReference type="CDD" id="cd09917">
    <property type="entry name" value="F-box_SF"/>
    <property type="match status" value="1"/>
</dbReference>
<dbReference type="InterPro" id="IPR036047">
    <property type="entry name" value="F-box-like_dom_sf"/>
</dbReference>
<name>E5API8_MYCRK</name>
<dbReference type="EMBL" id="FR687359">
    <property type="protein sequence ID" value="CBW74520.1"/>
    <property type="molecule type" value="Genomic_DNA"/>
</dbReference>
<accession>E5API8</accession>
<dbReference type="SUPFAM" id="SSF81383">
    <property type="entry name" value="F-box domain"/>
    <property type="match status" value="1"/>
</dbReference>
<reference evidence="2 3" key="1">
    <citation type="journal article" date="2011" name="J. Bacteriol.">
        <title>Complete genome sequence of Burkholderia rhizoxinica, an endosymbiont of Rhizopus microsporus.</title>
        <authorList>
            <person name="Lackner G."/>
            <person name="Moebius N."/>
            <person name="Partida-Martinez L."/>
            <person name="Hertweck C."/>
        </authorList>
    </citation>
    <scope>NUCLEOTIDE SEQUENCE [LARGE SCALE GENOMIC DNA]</scope>
    <source>
        <strain evidence="3">DSM 19002 / CIP 109453 / HKI 454</strain>
    </source>
</reference>
<sequence length="462" mass="52145">MRALHSLPSLTMDFDLNATLNDTQAAVYAVDKRANQQAPSTLPIGIKRSVSPVSDTPVKRLAAYPALPTEVILQIADHLSLDDIPAFSLVNKRTYYLMEERRWAWRCYQQAAHVSDLTSLQQLIDDIERIQAEPDIRAEPLTALWQRSQSLGLSRVQKAKAFKKLFAAADRLPKQGLILQKRMLASLVYIMASQRSKVFNFAYAIAAQRQPDQENFWPELANALVFIWTPSQYFEKYEMVLCRLPYLNMSQKAELIPVLAKRLRSDHRVDPDGSKALSTYAVLQQQTLYLPPSQQGASVGALAAAIQELPEAARAVRYTEMRQLALSLSDEQLGVALRYLPVGLAELPREQHVHEFQLLEPALLRVLPTQRVQVAISLLGRTHRLDDALSKHVWQRALRLLDGSSTAELLRVFSETSYVLRTSKGQDAVNEITAFMDRNHFTGQTRTTVLEHLSRIRNAQGA</sequence>
<dbReference type="AlphaFoldDB" id="E5API8"/>
<organism evidence="2 3">
    <name type="scientific">Mycetohabitans rhizoxinica (strain DSM 19002 / CIP 109453 / HKI 454)</name>
    <name type="common">Paraburkholderia rhizoxinica</name>
    <dbReference type="NCBI Taxonomy" id="882378"/>
    <lineage>
        <taxon>Bacteria</taxon>
        <taxon>Pseudomonadati</taxon>
        <taxon>Pseudomonadota</taxon>
        <taxon>Betaproteobacteria</taxon>
        <taxon>Burkholderiales</taxon>
        <taxon>Burkholderiaceae</taxon>
        <taxon>Mycetohabitans</taxon>
    </lineage>
</organism>
<dbReference type="InterPro" id="IPR001810">
    <property type="entry name" value="F-box_dom"/>
</dbReference>
<evidence type="ECO:0000313" key="3">
    <source>
        <dbReference type="Proteomes" id="UP000007437"/>
    </source>
</evidence>
<dbReference type="Pfam" id="PF00646">
    <property type="entry name" value="F-box"/>
    <property type="match status" value="1"/>
</dbReference>
<dbReference type="Proteomes" id="UP000007437">
    <property type="component" value="Chromosome"/>
</dbReference>
<evidence type="ECO:0000259" key="1">
    <source>
        <dbReference type="PROSITE" id="PS50181"/>
    </source>
</evidence>
<dbReference type="PROSITE" id="PS50181">
    <property type="entry name" value="FBOX"/>
    <property type="match status" value="1"/>
</dbReference>
<gene>
    <name evidence="2" type="ordered locus">RBRH_03166</name>
</gene>
<dbReference type="KEGG" id="brh:RBRH_03166"/>
<protein>
    <recommendedName>
        <fullName evidence="1">F-box domain-containing protein</fullName>
    </recommendedName>
</protein>